<evidence type="ECO:0000313" key="7">
    <source>
        <dbReference type="EMBL" id="UOG76348.1"/>
    </source>
</evidence>
<dbReference type="RefSeq" id="WP_243801179.1">
    <property type="nucleotide sequence ID" value="NZ_CP094669.1"/>
</dbReference>
<keyword evidence="8" id="KW-1185">Reference proteome</keyword>
<protein>
    <recommendedName>
        <fullName evidence="2 6">Carbonic anhydrase</fullName>
        <ecNumber evidence="2 6">4.2.1.1</ecNumber>
    </recommendedName>
    <alternativeName>
        <fullName evidence="6">Carbonate dehydratase</fullName>
    </alternativeName>
</protein>
<dbReference type="EC" id="4.2.1.1" evidence="2 6"/>
<dbReference type="EMBL" id="CP094669">
    <property type="protein sequence ID" value="UOG76348.1"/>
    <property type="molecule type" value="Genomic_DNA"/>
</dbReference>
<dbReference type="Proteomes" id="UP000831113">
    <property type="component" value="Chromosome"/>
</dbReference>
<organism evidence="7 8">
    <name type="scientific">Hymenobacter tibetensis</name>
    <dbReference type="NCBI Taxonomy" id="497967"/>
    <lineage>
        <taxon>Bacteria</taxon>
        <taxon>Pseudomonadati</taxon>
        <taxon>Bacteroidota</taxon>
        <taxon>Cytophagia</taxon>
        <taxon>Cytophagales</taxon>
        <taxon>Hymenobacteraceae</taxon>
        <taxon>Hymenobacter</taxon>
    </lineage>
</organism>
<evidence type="ECO:0000256" key="5">
    <source>
        <dbReference type="ARBA" id="ARBA00048348"/>
    </source>
</evidence>
<dbReference type="InterPro" id="IPR001765">
    <property type="entry name" value="Carbonic_anhydrase"/>
</dbReference>
<evidence type="ECO:0000313" key="8">
    <source>
        <dbReference type="Proteomes" id="UP000831113"/>
    </source>
</evidence>
<comment type="catalytic activity">
    <reaction evidence="5 6">
        <text>hydrogencarbonate + H(+) = CO2 + H2O</text>
        <dbReference type="Rhea" id="RHEA:10748"/>
        <dbReference type="ChEBI" id="CHEBI:15377"/>
        <dbReference type="ChEBI" id="CHEBI:15378"/>
        <dbReference type="ChEBI" id="CHEBI:16526"/>
        <dbReference type="ChEBI" id="CHEBI:17544"/>
        <dbReference type="EC" id="4.2.1.1"/>
    </reaction>
</comment>
<comment type="function">
    <text evidence="6">Reversible hydration of carbon dioxide.</text>
</comment>
<dbReference type="PANTHER" id="PTHR11002">
    <property type="entry name" value="CARBONIC ANHYDRASE"/>
    <property type="match status" value="1"/>
</dbReference>
<evidence type="ECO:0000256" key="2">
    <source>
        <dbReference type="ARBA" id="ARBA00012925"/>
    </source>
</evidence>
<dbReference type="InterPro" id="IPR036874">
    <property type="entry name" value="Carbonic_anhydrase_sf"/>
</dbReference>
<gene>
    <name evidence="7" type="ORF">MTX78_07045</name>
</gene>
<evidence type="ECO:0000256" key="3">
    <source>
        <dbReference type="ARBA" id="ARBA00022833"/>
    </source>
</evidence>
<reference evidence="7 8" key="1">
    <citation type="submission" date="2022-03" db="EMBL/GenBank/DDBJ databases">
        <title>Hymenobactersp. isolated from the air.</title>
        <authorList>
            <person name="Won M."/>
            <person name="Kwon S.-W."/>
        </authorList>
    </citation>
    <scope>NUCLEOTIDE SEQUENCE [LARGE SCALE GENOMIC DNA]</scope>
    <source>
        <strain evidence="7 8">KACC 21982</strain>
    </source>
</reference>
<evidence type="ECO:0000256" key="4">
    <source>
        <dbReference type="ARBA" id="ARBA00023239"/>
    </source>
</evidence>
<dbReference type="PROSITE" id="PS00704">
    <property type="entry name" value="PROK_CO2_ANHYDRASE_1"/>
    <property type="match status" value="1"/>
</dbReference>
<comment type="similarity">
    <text evidence="1 6">Belongs to the beta-class carbonic anhydrase family.</text>
</comment>
<dbReference type="SMART" id="SM00947">
    <property type="entry name" value="Pro_CA"/>
    <property type="match status" value="1"/>
</dbReference>
<dbReference type="Gene3D" id="3.40.1050.10">
    <property type="entry name" value="Carbonic anhydrase"/>
    <property type="match status" value="1"/>
</dbReference>
<dbReference type="CDD" id="cd00883">
    <property type="entry name" value="beta_CA_cladeA"/>
    <property type="match status" value="1"/>
</dbReference>
<name>A0ABY4D1Q8_9BACT</name>
<dbReference type="SUPFAM" id="SSF53056">
    <property type="entry name" value="beta-carbonic anhydrase, cab"/>
    <property type="match status" value="1"/>
</dbReference>
<proteinExistence type="inferred from homology"/>
<dbReference type="Pfam" id="PF00484">
    <property type="entry name" value="Pro_CA"/>
    <property type="match status" value="1"/>
</dbReference>
<keyword evidence="4 6" id="KW-0456">Lyase</keyword>
<keyword evidence="3 6" id="KW-0862">Zinc</keyword>
<dbReference type="PROSITE" id="PS00705">
    <property type="entry name" value="PROK_CO2_ANHYDRASE_2"/>
    <property type="match status" value="1"/>
</dbReference>
<sequence>MTTYEEIFENNRKWIETHNATGPEFLARLAGDQRPDYLYIGCSDSRVTAEELMGVAPGEVFVHRNIANLVNNIDLNAMSVIEYAVQHLGVKHIVVCGHYGCGGVKAAMQAQDLGIMNPWLRNIRDVYRLHYKELDAIEDTTARYDRLVELNVQEQCVNVIKTAVVQQRYLQDGYPTVHGWVFDLKTGLLKDLKLSFEDILHGIQQIYNLGDKSMFNTKETPAQEIGSKAIAE</sequence>
<dbReference type="PANTHER" id="PTHR11002:SF51">
    <property type="entry name" value="CARBONIC ANHYDRASE"/>
    <property type="match status" value="1"/>
</dbReference>
<evidence type="ECO:0000256" key="1">
    <source>
        <dbReference type="ARBA" id="ARBA00006217"/>
    </source>
</evidence>
<evidence type="ECO:0000256" key="6">
    <source>
        <dbReference type="RuleBase" id="RU003956"/>
    </source>
</evidence>
<accession>A0ABY4D1Q8</accession>
<dbReference type="InterPro" id="IPR015892">
    <property type="entry name" value="Carbonic_anhydrase_CS"/>
</dbReference>